<dbReference type="EMBL" id="JAABOA010007615">
    <property type="protein sequence ID" value="KAF9539578.1"/>
    <property type="molecule type" value="Genomic_DNA"/>
</dbReference>
<dbReference type="AlphaFoldDB" id="A0A9P6K009"/>
<keyword evidence="3" id="KW-1185">Reference proteome</keyword>
<feature type="compositionally biased region" description="Low complexity" evidence="1">
    <location>
        <begin position="18"/>
        <end position="33"/>
    </location>
</feature>
<reference evidence="2" key="1">
    <citation type="journal article" date="2020" name="Fungal Divers.">
        <title>Resolving the Mortierellaceae phylogeny through synthesis of multi-gene phylogenetics and phylogenomics.</title>
        <authorList>
            <person name="Vandepol N."/>
            <person name="Liber J."/>
            <person name="Desiro A."/>
            <person name="Na H."/>
            <person name="Kennedy M."/>
            <person name="Barry K."/>
            <person name="Grigoriev I.V."/>
            <person name="Miller A.N."/>
            <person name="O'Donnell K."/>
            <person name="Stajich J.E."/>
            <person name="Bonito G."/>
        </authorList>
    </citation>
    <scope>NUCLEOTIDE SEQUENCE</scope>
    <source>
        <strain evidence="2">KOD1015</strain>
    </source>
</reference>
<sequence length="141" mass="15574">PRKRRTSRATKKSDVNDTSSPRTSGTSATAGSSRRTRTKADPAPTTRGRKTSKKAFVDGDLNLYKADSLHFQPDLKSKEVCRAPALSGLVVVGECMYVHRDAAPDSVAIENVDFFKTFINFVWNSNNYGLEKLDMVAFILT</sequence>
<organism evidence="2 3">
    <name type="scientific">Lunasporangiospora selenospora</name>
    <dbReference type="NCBI Taxonomy" id="979761"/>
    <lineage>
        <taxon>Eukaryota</taxon>
        <taxon>Fungi</taxon>
        <taxon>Fungi incertae sedis</taxon>
        <taxon>Mucoromycota</taxon>
        <taxon>Mortierellomycotina</taxon>
        <taxon>Mortierellomycetes</taxon>
        <taxon>Mortierellales</taxon>
        <taxon>Mortierellaceae</taxon>
        <taxon>Lunasporangiospora</taxon>
    </lineage>
</organism>
<gene>
    <name evidence="2" type="ORF">BGW38_009929</name>
</gene>
<comment type="caution">
    <text evidence="2">The sequence shown here is derived from an EMBL/GenBank/DDBJ whole genome shotgun (WGS) entry which is preliminary data.</text>
</comment>
<dbReference type="Proteomes" id="UP000780801">
    <property type="component" value="Unassembled WGS sequence"/>
</dbReference>
<feature type="compositionally biased region" description="Basic residues" evidence="1">
    <location>
        <begin position="1"/>
        <end position="10"/>
    </location>
</feature>
<proteinExistence type="predicted"/>
<evidence type="ECO:0000256" key="1">
    <source>
        <dbReference type="SAM" id="MobiDB-lite"/>
    </source>
</evidence>
<feature type="region of interest" description="Disordered" evidence="1">
    <location>
        <begin position="1"/>
        <end position="52"/>
    </location>
</feature>
<evidence type="ECO:0000313" key="3">
    <source>
        <dbReference type="Proteomes" id="UP000780801"/>
    </source>
</evidence>
<protein>
    <submittedName>
        <fullName evidence="2">Uncharacterized protein</fullName>
    </submittedName>
</protein>
<name>A0A9P6K009_9FUNG</name>
<evidence type="ECO:0000313" key="2">
    <source>
        <dbReference type="EMBL" id="KAF9539578.1"/>
    </source>
</evidence>
<accession>A0A9P6K009</accession>
<feature type="non-terminal residue" evidence="2">
    <location>
        <position position="141"/>
    </location>
</feature>